<evidence type="ECO:0000313" key="1">
    <source>
        <dbReference type="EMBL" id="CEK99971.1"/>
    </source>
</evidence>
<reference evidence="1" key="1">
    <citation type="submission" date="2014-12" db="EMBL/GenBank/DDBJ databases">
        <title>Insight into the proteome of Arion vulgaris.</title>
        <authorList>
            <person name="Aradska J."/>
            <person name="Bulat T."/>
            <person name="Smidak R."/>
            <person name="Sarate P."/>
            <person name="Gangsoo J."/>
            <person name="Sialana F."/>
            <person name="Bilban M."/>
            <person name="Lubec G."/>
        </authorList>
    </citation>
    <scope>NUCLEOTIDE SEQUENCE</scope>
    <source>
        <tissue evidence="1">Skin</tissue>
    </source>
</reference>
<name>A0A0B7C5S7_9EUPU</name>
<dbReference type="EMBL" id="HACG01053100">
    <property type="protein sequence ID" value="CEK99971.1"/>
    <property type="molecule type" value="Transcribed_RNA"/>
</dbReference>
<gene>
    <name evidence="1" type="primary">ORF222553</name>
</gene>
<accession>A0A0B7C5S7</accession>
<dbReference type="AlphaFoldDB" id="A0A0B7C5S7"/>
<protein>
    <submittedName>
        <fullName evidence="1">Uncharacterized protein</fullName>
    </submittedName>
</protein>
<proteinExistence type="predicted"/>
<sequence length="59" mass="6380">IINENCSEGHIVIYMDGSVVCHQKSPCAFSAISYGRKIKEVSGAFSMTMEALTVTKALL</sequence>
<organism evidence="1">
    <name type="scientific">Arion vulgaris</name>
    <dbReference type="NCBI Taxonomy" id="1028688"/>
    <lineage>
        <taxon>Eukaryota</taxon>
        <taxon>Metazoa</taxon>
        <taxon>Spiralia</taxon>
        <taxon>Lophotrochozoa</taxon>
        <taxon>Mollusca</taxon>
        <taxon>Gastropoda</taxon>
        <taxon>Heterobranchia</taxon>
        <taxon>Euthyneura</taxon>
        <taxon>Panpulmonata</taxon>
        <taxon>Eupulmonata</taxon>
        <taxon>Stylommatophora</taxon>
        <taxon>Helicina</taxon>
        <taxon>Arionoidea</taxon>
        <taxon>Arionidae</taxon>
        <taxon>Arion</taxon>
    </lineage>
</organism>
<feature type="non-terminal residue" evidence="1">
    <location>
        <position position="1"/>
    </location>
</feature>